<dbReference type="InterPro" id="IPR003439">
    <property type="entry name" value="ABC_transporter-like_ATP-bd"/>
</dbReference>
<keyword evidence="1" id="KW-0813">Transport</keyword>
<name>A0ABS4X078_9MICO</name>
<dbReference type="RefSeq" id="WP_209901382.1">
    <property type="nucleotide sequence ID" value="NZ_BAAAJW010000010.1"/>
</dbReference>
<evidence type="ECO:0000259" key="4">
    <source>
        <dbReference type="PROSITE" id="PS50893"/>
    </source>
</evidence>
<reference evidence="5 6" key="1">
    <citation type="submission" date="2021-03" db="EMBL/GenBank/DDBJ databases">
        <title>Sequencing the genomes of 1000 actinobacteria strains.</title>
        <authorList>
            <person name="Klenk H.-P."/>
        </authorList>
    </citation>
    <scope>NUCLEOTIDE SEQUENCE [LARGE SCALE GENOMIC DNA]</scope>
    <source>
        <strain evidence="5 6">DSM 14566</strain>
    </source>
</reference>
<dbReference type="InterPro" id="IPR003593">
    <property type="entry name" value="AAA+_ATPase"/>
</dbReference>
<dbReference type="GO" id="GO:0005524">
    <property type="term" value="F:ATP binding"/>
    <property type="evidence" value="ECO:0007669"/>
    <property type="project" value="UniProtKB-KW"/>
</dbReference>
<keyword evidence="6" id="KW-1185">Reference proteome</keyword>
<organism evidence="5 6">
    <name type="scientific">Brachybacterium sacelli</name>
    <dbReference type="NCBI Taxonomy" id="173364"/>
    <lineage>
        <taxon>Bacteria</taxon>
        <taxon>Bacillati</taxon>
        <taxon>Actinomycetota</taxon>
        <taxon>Actinomycetes</taxon>
        <taxon>Micrococcales</taxon>
        <taxon>Dermabacteraceae</taxon>
        <taxon>Brachybacterium</taxon>
    </lineage>
</organism>
<keyword evidence="2" id="KW-0547">Nucleotide-binding</keyword>
<evidence type="ECO:0000313" key="6">
    <source>
        <dbReference type="Proteomes" id="UP001519290"/>
    </source>
</evidence>
<dbReference type="InterPro" id="IPR051782">
    <property type="entry name" value="ABC_Transporter_VariousFunc"/>
</dbReference>
<dbReference type="Pfam" id="PF00005">
    <property type="entry name" value="ABC_tran"/>
    <property type="match status" value="1"/>
</dbReference>
<evidence type="ECO:0000256" key="1">
    <source>
        <dbReference type="ARBA" id="ARBA00022448"/>
    </source>
</evidence>
<dbReference type="PROSITE" id="PS50893">
    <property type="entry name" value="ABC_TRANSPORTER_2"/>
    <property type="match status" value="1"/>
</dbReference>
<dbReference type="CDD" id="cd03230">
    <property type="entry name" value="ABC_DR_subfamily_A"/>
    <property type="match status" value="1"/>
</dbReference>
<dbReference type="InterPro" id="IPR027417">
    <property type="entry name" value="P-loop_NTPase"/>
</dbReference>
<dbReference type="PANTHER" id="PTHR42939">
    <property type="entry name" value="ABC TRANSPORTER ATP-BINDING PROTEIN ALBC-RELATED"/>
    <property type="match status" value="1"/>
</dbReference>
<protein>
    <submittedName>
        <fullName evidence="5">ABC-2 type transport system ATP-binding protein</fullName>
    </submittedName>
</protein>
<accession>A0ABS4X078</accession>
<dbReference type="Proteomes" id="UP001519290">
    <property type="component" value="Unassembled WGS sequence"/>
</dbReference>
<dbReference type="EMBL" id="JAGIOD010000001">
    <property type="protein sequence ID" value="MBP2381876.1"/>
    <property type="molecule type" value="Genomic_DNA"/>
</dbReference>
<feature type="domain" description="ABC transporter" evidence="4">
    <location>
        <begin position="17"/>
        <end position="251"/>
    </location>
</feature>
<dbReference type="Gene3D" id="3.40.50.300">
    <property type="entry name" value="P-loop containing nucleotide triphosphate hydrolases"/>
    <property type="match status" value="1"/>
</dbReference>
<evidence type="ECO:0000313" key="5">
    <source>
        <dbReference type="EMBL" id="MBP2381876.1"/>
    </source>
</evidence>
<sequence length="317" mass="33708">MSTSHLDPVASTAPPAVRVRDLRVHVPSRRKVYAAPVEVLRGLTFTAPAGQVTALVGANGAGKTTALRAITTALPFAEGSIEVLGTALGPADVPLPSRAAHVPDDPAHPDHWTAHDVARLLRRLDPGFDVRTFAALLTAQGLPHDRRHSELSRGQVTQLSVAAAIAQDPQLLILDEPFARLDPLARTDLVDRLRTVMAREERAMVLATHDLEGMERFVDHLVVIAGGQDVLEGDVESLREEFLVLEAAGVGDGLRGPGSPLIGPSTVGGRLRALVGTEDVLGLPPGTDLRRPTVSELVTHWLRAAGPLEPSPRRTTA</sequence>
<keyword evidence="3 5" id="KW-0067">ATP-binding</keyword>
<evidence type="ECO:0000256" key="3">
    <source>
        <dbReference type="ARBA" id="ARBA00022840"/>
    </source>
</evidence>
<evidence type="ECO:0000256" key="2">
    <source>
        <dbReference type="ARBA" id="ARBA00022741"/>
    </source>
</evidence>
<comment type="caution">
    <text evidence="5">The sequence shown here is derived from an EMBL/GenBank/DDBJ whole genome shotgun (WGS) entry which is preliminary data.</text>
</comment>
<gene>
    <name evidence="5" type="ORF">JOF43_001833</name>
</gene>
<dbReference type="SUPFAM" id="SSF52540">
    <property type="entry name" value="P-loop containing nucleoside triphosphate hydrolases"/>
    <property type="match status" value="1"/>
</dbReference>
<dbReference type="SMART" id="SM00382">
    <property type="entry name" value="AAA"/>
    <property type="match status" value="1"/>
</dbReference>
<proteinExistence type="predicted"/>
<dbReference type="PANTHER" id="PTHR42939:SF1">
    <property type="entry name" value="ABC TRANSPORTER ATP-BINDING PROTEIN ALBC-RELATED"/>
    <property type="match status" value="1"/>
</dbReference>